<feature type="domain" description="DUF1508" evidence="2">
    <location>
        <begin position="1"/>
        <end position="19"/>
    </location>
</feature>
<proteinExistence type="predicted"/>
<dbReference type="EMBL" id="JAUYVU010000001">
    <property type="protein sequence ID" value="MDP2540151.1"/>
    <property type="molecule type" value="Genomic_DNA"/>
</dbReference>
<dbReference type="Pfam" id="PF07411">
    <property type="entry name" value="DUF1508"/>
    <property type="match status" value="1"/>
</dbReference>
<dbReference type="Proteomes" id="UP001242342">
    <property type="component" value="Unassembled WGS sequence"/>
</dbReference>
<evidence type="ECO:0000313" key="3">
    <source>
        <dbReference type="EMBL" id="MDP2540151.1"/>
    </source>
</evidence>
<keyword evidence="4" id="KW-1185">Reference proteome</keyword>
<dbReference type="InterPro" id="IPR010879">
    <property type="entry name" value="DUF1508"/>
</dbReference>
<name>A0ABT9F0J9_9FLAO</name>
<accession>A0ABT9F0J9</accession>
<evidence type="ECO:0000313" key="4">
    <source>
        <dbReference type="Proteomes" id="UP001242342"/>
    </source>
</evidence>
<sequence length="21" mass="2192">MENGITSVKKNAPNATVEDSS</sequence>
<feature type="region of interest" description="Disordered" evidence="1">
    <location>
        <begin position="1"/>
        <end position="21"/>
    </location>
</feature>
<organism evidence="3 4">
    <name type="scientific">Tenacibaculum discolor</name>
    <dbReference type="NCBI Taxonomy" id="361581"/>
    <lineage>
        <taxon>Bacteria</taxon>
        <taxon>Pseudomonadati</taxon>
        <taxon>Bacteroidota</taxon>
        <taxon>Flavobacteriia</taxon>
        <taxon>Flavobacteriales</taxon>
        <taxon>Flavobacteriaceae</taxon>
        <taxon>Tenacibaculum</taxon>
    </lineage>
</organism>
<protein>
    <submittedName>
        <fullName evidence="3">DUF1508 domain-containing protein</fullName>
    </submittedName>
</protein>
<gene>
    <name evidence="3" type="ORF">Q8W23_01550</name>
</gene>
<dbReference type="RefSeq" id="WP_237270801.1">
    <property type="nucleotide sequence ID" value="NZ_JAUYVU010000001.1"/>
</dbReference>
<evidence type="ECO:0000256" key="1">
    <source>
        <dbReference type="SAM" id="MobiDB-lite"/>
    </source>
</evidence>
<reference evidence="3 4" key="1">
    <citation type="submission" date="2023-07" db="EMBL/GenBank/DDBJ databases">
        <title>Genome content predicts the carbon catabolic preferences of heterotrophic bacteria.</title>
        <authorList>
            <person name="Gralka M."/>
        </authorList>
    </citation>
    <scope>NUCLEOTIDE SEQUENCE [LARGE SCALE GENOMIC DNA]</scope>
    <source>
        <strain evidence="3 4">4G03</strain>
    </source>
</reference>
<comment type="caution">
    <text evidence="3">The sequence shown here is derived from an EMBL/GenBank/DDBJ whole genome shotgun (WGS) entry which is preliminary data.</text>
</comment>
<evidence type="ECO:0000259" key="2">
    <source>
        <dbReference type="Pfam" id="PF07411"/>
    </source>
</evidence>